<reference evidence="1" key="1">
    <citation type="submission" date="2022-03" db="EMBL/GenBank/DDBJ databases">
        <title>Genomic analyses of argali, domestic sheep and their hybrids provide insights into chromosomal evolution, heterosis and genetic basis of agronomic traits.</title>
        <authorList>
            <person name="Li M."/>
        </authorList>
    </citation>
    <scope>NUCLEOTIDE SEQUENCE</scope>
    <source>
        <strain evidence="1">F1 hybrid</strain>
    </source>
</reference>
<evidence type="ECO:0000313" key="2">
    <source>
        <dbReference type="Proteomes" id="UP001057279"/>
    </source>
</evidence>
<proteinExistence type="predicted"/>
<gene>
    <name evidence="1" type="ORF">MJG53_016767</name>
</gene>
<dbReference type="Proteomes" id="UP001057279">
    <property type="component" value="Linkage Group LG21"/>
</dbReference>
<accession>A0ACB9U9Q5</accession>
<keyword evidence="2" id="KW-1185">Reference proteome</keyword>
<evidence type="ECO:0000313" key="1">
    <source>
        <dbReference type="EMBL" id="KAI4561713.1"/>
    </source>
</evidence>
<sequence length="534" mass="61529">MAPAGNPASGPLKGLPFSKRVQKNHHYNINRRHLPLEKPPRENMILSQRTSAPVEVQPRDSWEHRFFHSALNRHGLWRRRQAPSRHREIQENNECYQHSEDVFAESISSKGKTLLHMDIKIISRHFLTVIHLGLRTIKDTEEPTGFCIPNQHPCYLVRYDGCKSGKWWLSGAFKLTQCKTSGISHPVTLRTVYEVVMAWSIKKAGLCLPFIGKLIQLKPLFSLLNMLEPMSLLTFTLEMTANSPGCHVITGPRVSWDLMANFKGHALPGSFFLIVGLWWSVKHPLKYFYQKEKSSQLIHHYQRLEIIEAAIRTLFSVIGILAEQFVPDGPHLHLYHEDHWVKLMNWQHSTMYLFFAVSGVVDMLTYLISHVPLGLDRLVMALAAFNEGFLFYYHVHNRPPLDQHIHSLLLYAVFGGALSLSVEVVLRDNIVLELFRTSLLLLQATWFWQIGFVLFPPFGGPEWDQNSHDNIMFVTMCFSWHFLAALCIVAASYSLVYCFLTRVKRPEDREVIGIQKLRSDHTYRKALLSGSDEE</sequence>
<dbReference type="EMBL" id="CM043046">
    <property type="protein sequence ID" value="KAI4561713.1"/>
    <property type="molecule type" value="Genomic_DNA"/>
</dbReference>
<name>A0ACB9U9Q5_9CETA</name>
<organism evidence="1 2">
    <name type="scientific">Ovis ammon polii x Ovis aries</name>
    <dbReference type="NCBI Taxonomy" id="2918886"/>
    <lineage>
        <taxon>Eukaryota</taxon>
        <taxon>Metazoa</taxon>
        <taxon>Chordata</taxon>
        <taxon>Craniata</taxon>
        <taxon>Vertebrata</taxon>
        <taxon>Euteleostomi</taxon>
        <taxon>Mammalia</taxon>
        <taxon>Eutheria</taxon>
        <taxon>Laurasiatheria</taxon>
        <taxon>Artiodactyla</taxon>
        <taxon>Ruminantia</taxon>
        <taxon>Pecora</taxon>
        <taxon>Bovidae</taxon>
        <taxon>Caprinae</taxon>
        <taxon>Ovis</taxon>
    </lineage>
</organism>
<comment type="caution">
    <text evidence="1">The sequence shown here is derived from an EMBL/GenBank/DDBJ whole genome shotgun (WGS) entry which is preliminary data.</text>
</comment>
<protein>
    <submittedName>
        <fullName evidence="1">Uncharacterized protein</fullName>
    </submittedName>
</protein>